<dbReference type="Proteomes" id="UP000655287">
    <property type="component" value="Unassembled WGS sequence"/>
</dbReference>
<dbReference type="Gene3D" id="3.40.50.1820">
    <property type="entry name" value="alpha/beta hydrolase"/>
    <property type="match status" value="1"/>
</dbReference>
<evidence type="ECO:0000313" key="4">
    <source>
        <dbReference type="EMBL" id="GII78805.1"/>
    </source>
</evidence>
<dbReference type="PANTHER" id="PTHR48081:SF33">
    <property type="entry name" value="KYNURENINE FORMAMIDASE"/>
    <property type="match status" value="1"/>
</dbReference>
<accession>A0A919R5S1</accession>
<sequence>MSSPQTGAAPRRRIPYGPHPDQWGELWPPAPAGGPPPVAVLVHGGYWRSVWEAGLMDALAADLAGRGFAAWSLEYRRPDRHGWAATTADVAAGLAAVAALPGVDRGRVAVVGHSAGGQLALRAAADDGRVALAVSLAGVLDLVEAHRHGLGSGAVAAALGGDPESLPQVYAAADPMARLPLGVPQLIVQCTEDDPGLVAVNRGYARAAGAEATYLERPGDHFAVIDPATPVWREVAAELAARLGPPAGPPVSPPPSG</sequence>
<feature type="domain" description="BD-FAE-like" evidence="3">
    <location>
        <begin position="29"/>
        <end position="193"/>
    </location>
</feature>
<comment type="caution">
    <text evidence="4">The sequence shown here is derived from an EMBL/GenBank/DDBJ whole genome shotgun (WGS) entry which is preliminary data.</text>
</comment>
<dbReference type="AlphaFoldDB" id="A0A919R5S1"/>
<proteinExistence type="predicted"/>
<dbReference type="Pfam" id="PF20434">
    <property type="entry name" value="BD-FAE"/>
    <property type="match status" value="1"/>
</dbReference>
<organism evidence="4 5">
    <name type="scientific">Sphaerisporangium rufum</name>
    <dbReference type="NCBI Taxonomy" id="1381558"/>
    <lineage>
        <taxon>Bacteria</taxon>
        <taxon>Bacillati</taxon>
        <taxon>Actinomycetota</taxon>
        <taxon>Actinomycetes</taxon>
        <taxon>Streptosporangiales</taxon>
        <taxon>Streptosporangiaceae</taxon>
        <taxon>Sphaerisporangium</taxon>
    </lineage>
</organism>
<name>A0A919R5S1_9ACTN</name>
<dbReference type="GO" id="GO:0016787">
    <property type="term" value="F:hydrolase activity"/>
    <property type="evidence" value="ECO:0007669"/>
    <property type="project" value="UniProtKB-KW"/>
</dbReference>
<feature type="region of interest" description="Disordered" evidence="2">
    <location>
        <begin position="1"/>
        <end position="30"/>
    </location>
</feature>
<dbReference type="SUPFAM" id="SSF53474">
    <property type="entry name" value="alpha/beta-Hydrolases"/>
    <property type="match status" value="1"/>
</dbReference>
<dbReference type="RefSeq" id="WP_203988118.1">
    <property type="nucleotide sequence ID" value="NZ_BOOU01000053.1"/>
</dbReference>
<reference evidence="4" key="1">
    <citation type="submission" date="2021-01" db="EMBL/GenBank/DDBJ databases">
        <title>Whole genome shotgun sequence of Sphaerisporangium rufum NBRC 109079.</title>
        <authorList>
            <person name="Komaki H."/>
            <person name="Tamura T."/>
        </authorList>
    </citation>
    <scope>NUCLEOTIDE SEQUENCE</scope>
    <source>
        <strain evidence="4">NBRC 109079</strain>
    </source>
</reference>
<evidence type="ECO:0000256" key="2">
    <source>
        <dbReference type="SAM" id="MobiDB-lite"/>
    </source>
</evidence>
<evidence type="ECO:0000259" key="3">
    <source>
        <dbReference type="Pfam" id="PF20434"/>
    </source>
</evidence>
<keyword evidence="5" id="KW-1185">Reference proteome</keyword>
<evidence type="ECO:0000256" key="1">
    <source>
        <dbReference type="ARBA" id="ARBA00022801"/>
    </source>
</evidence>
<gene>
    <name evidence="4" type="ORF">Sru01_37870</name>
</gene>
<keyword evidence="1" id="KW-0378">Hydrolase</keyword>
<dbReference type="InterPro" id="IPR029058">
    <property type="entry name" value="AB_hydrolase_fold"/>
</dbReference>
<evidence type="ECO:0000313" key="5">
    <source>
        <dbReference type="Proteomes" id="UP000655287"/>
    </source>
</evidence>
<dbReference type="InterPro" id="IPR050300">
    <property type="entry name" value="GDXG_lipolytic_enzyme"/>
</dbReference>
<dbReference type="PANTHER" id="PTHR48081">
    <property type="entry name" value="AB HYDROLASE SUPERFAMILY PROTEIN C4A8.06C"/>
    <property type="match status" value="1"/>
</dbReference>
<dbReference type="InterPro" id="IPR049492">
    <property type="entry name" value="BD-FAE-like_dom"/>
</dbReference>
<protein>
    <recommendedName>
        <fullName evidence="3">BD-FAE-like domain-containing protein</fullName>
    </recommendedName>
</protein>
<dbReference type="EMBL" id="BOOU01000053">
    <property type="protein sequence ID" value="GII78805.1"/>
    <property type="molecule type" value="Genomic_DNA"/>
</dbReference>